<name>A0A1F8DQW8_9BACT</name>
<gene>
    <name evidence="1" type="ORF">A3J77_00250</name>
</gene>
<evidence type="ECO:0000313" key="1">
    <source>
        <dbReference type="EMBL" id="OGM90238.1"/>
    </source>
</evidence>
<comment type="caution">
    <text evidence="1">The sequence shown here is derived from an EMBL/GenBank/DDBJ whole genome shotgun (WGS) entry which is preliminary data.</text>
</comment>
<reference evidence="1 2" key="1">
    <citation type="journal article" date="2016" name="Nat. Commun.">
        <title>Thousands of microbial genomes shed light on interconnected biogeochemical processes in an aquifer system.</title>
        <authorList>
            <person name="Anantharaman K."/>
            <person name="Brown C.T."/>
            <person name="Hug L.A."/>
            <person name="Sharon I."/>
            <person name="Castelle C.J."/>
            <person name="Probst A.J."/>
            <person name="Thomas B.C."/>
            <person name="Singh A."/>
            <person name="Wilkins M.J."/>
            <person name="Karaoz U."/>
            <person name="Brodie E.L."/>
            <person name="Williams K.H."/>
            <person name="Hubbard S.S."/>
            <person name="Banfield J.F."/>
        </authorList>
    </citation>
    <scope>NUCLEOTIDE SEQUENCE [LARGE SCALE GENOMIC DNA]</scope>
</reference>
<dbReference type="AlphaFoldDB" id="A0A1F8DQW8"/>
<proteinExistence type="predicted"/>
<protein>
    <submittedName>
        <fullName evidence="1">Uncharacterized protein</fullName>
    </submittedName>
</protein>
<dbReference type="EMBL" id="MGIO01000005">
    <property type="protein sequence ID" value="OGM90238.1"/>
    <property type="molecule type" value="Genomic_DNA"/>
</dbReference>
<evidence type="ECO:0000313" key="2">
    <source>
        <dbReference type="Proteomes" id="UP000182002"/>
    </source>
</evidence>
<accession>A0A1F8DQW8</accession>
<dbReference type="Proteomes" id="UP000182002">
    <property type="component" value="Unassembled WGS sequence"/>
</dbReference>
<organism evidence="1 2">
    <name type="scientific">Candidatus Wolfebacteria bacterium RBG_13_41_7</name>
    <dbReference type="NCBI Taxonomy" id="1802554"/>
    <lineage>
        <taxon>Bacteria</taxon>
        <taxon>Candidatus Wolfeibacteriota</taxon>
    </lineage>
</organism>
<sequence length="143" mass="15292">MPTTCVYSGICRVASSACTPEVATAKNCGFIAAVEAEKGKKVFCHMASQCGCITNGATSCTPEIFIKLGCAYVNGKVSGRVSPTEIFLGQVRQHGGYCVGSNPWYVAVGRLVPNADEFRKAEFTAWTRYVMENFAGRMSLLAA</sequence>